<dbReference type="GO" id="GO:0004341">
    <property type="term" value="F:gluconolactonase activity"/>
    <property type="evidence" value="ECO:0007669"/>
    <property type="project" value="TreeGrafter"/>
</dbReference>
<feature type="binding site" evidence="3">
    <location>
        <position position="87"/>
    </location>
    <ligand>
        <name>substrate</name>
    </ligand>
</feature>
<keyword evidence="7" id="KW-1185">Reference proteome</keyword>
<dbReference type="PANTHER" id="PTHR10907:SF47">
    <property type="entry name" value="REGUCALCIN"/>
    <property type="match status" value="1"/>
</dbReference>
<dbReference type="InterPro" id="IPR011042">
    <property type="entry name" value="6-blade_b-propeller_TolB-like"/>
</dbReference>
<dbReference type="EMBL" id="CP001618">
    <property type="protein sequence ID" value="ACQ79710.1"/>
    <property type="molecule type" value="Genomic_DNA"/>
</dbReference>
<dbReference type="GO" id="GO:0019853">
    <property type="term" value="P:L-ascorbic acid biosynthetic process"/>
    <property type="evidence" value="ECO:0007669"/>
    <property type="project" value="TreeGrafter"/>
</dbReference>
<proteinExistence type="inferred from homology"/>
<dbReference type="HOGENOM" id="CLU_036110_3_1_11"/>
<feature type="binding site" evidence="3">
    <location>
        <position position="181"/>
    </location>
    <ligand>
        <name>a divalent metal cation</name>
        <dbReference type="ChEBI" id="CHEBI:60240"/>
    </ligand>
</feature>
<dbReference type="KEGG" id="bcv:Bcav_1452"/>
<dbReference type="Pfam" id="PF08450">
    <property type="entry name" value="SGL"/>
    <property type="match status" value="1"/>
</dbReference>
<accession>C5C2M4</accession>
<feature type="binding site" evidence="3">
    <location>
        <position position="134"/>
    </location>
    <ligand>
        <name>a divalent metal cation</name>
        <dbReference type="ChEBI" id="CHEBI:60240"/>
    </ligand>
</feature>
<evidence type="ECO:0000256" key="1">
    <source>
        <dbReference type="ARBA" id="ARBA00008853"/>
    </source>
</evidence>
<dbReference type="OrthoDB" id="2633250at2"/>
<protein>
    <submittedName>
        <fullName evidence="6">SMP-30/Gluconolaconase/LRE domain protein</fullName>
    </submittedName>
</protein>
<feature type="domain" description="SMP-30/Gluconolactonase/LRE-like region" evidence="5">
    <location>
        <begin position="3"/>
        <end position="240"/>
    </location>
</feature>
<name>C5C2M4_BEUC1</name>
<keyword evidence="3" id="KW-0479">Metal-binding</keyword>
<dbReference type="PANTHER" id="PTHR10907">
    <property type="entry name" value="REGUCALCIN"/>
    <property type="match status" value="1"/>
</dbReference>
<dbReference type="InterPro" id="IPR005511">
    <property type="entry name" value="SMP-30"/>
</dbReference>
<gene>
    <name evidence="6" type="ordered locus">Bcav_1452</name>
</gene>
<dbReference type="AlphaFoldDB" id="C5C2M4"/>
<evidence type="ECO:0000256" key="3">
    <source>
        <dbReference type="PIRSR" id="PIRSR605511-2"/>
    </source>
</evidence>
<dbReference type="eggNOG" id="COG3386">
    <property type="taxonomic scope" value="Bacteria"/>
</dbReference>
<dbReference type="GO" id="GO:0005509">
    <property type="term" value="F:calcium ion binding"/>
    <property type="evidence" value="ECO:0007669"/>
    <property type="project" value="TreeGrafter"/>
</dbReference>
<evidence type="ECO:0000256" key="4">
    <source>
        <dbReference type="SAM" id="MobiDB-lite"/>
    </source>
</evidence>
<feature type="binding site" evidence="3">
    <location>
        <position position="5"/>
    </location>
    <ligand>
        <name>a divalent metal cation</name>
        <dbReference type="ChEBI" id="CHEBI:60240"/>
    </ligand>
</feature>
<evidence type="ECO:0000259" key="5">
    <source>
        <dbReference type="Pfam" id="PF08450"/>
    </source>
</evidence>
<dbReference type="SUPFAM" id="SSF63829">
    <property type="entry name" value="Calcium-dependent phosphotriesterase"/>
    <property type="match status" value="1"/>
</dbReference>
<evidence type="ECO:0000313" key="6">
    <source>
        <dbReference type="EMBL" id="ACQ79710.1"/>
    </source>
</evidence>
<dbReference type="PRINTS" id="PR01790">
    <property type="entry name" value="SMP30FAMILY"/>
</dbReference>
<dbReference type="RefSeq" id="WP_015881950.1">
    <property type="nucleotide sequence ID" value="NC_012669.1"/>
</dbReference>
<evidence type="ECO:0000313" key="7">
    <source>
        <dbReference type="Proteomes" id="UP000007962"/>
    </source>
</evidence>
<sequence>MELGESPRWFRRDGRLHWVDIEHRTRFSWDTRSPEPTVVGYPQRVTAVAPAGGDGIVMVRGADVVLETPRGTRVLVSLDDVDPSSSRPNDARADHAGRLWVGSLEFAPSGTGAALYRVDRSGVTRCRDGLSLSNGIAFSPDGAWMYHADTLNRVVTRSALAPDGTLRDAESFAQWDDAYPDGLVADAAGGVWVALWGGGRLERLDCSGVLTDVVSTPGAHQVTAAALGGSDLRSLYITTALEGGGGGPRGGSLFRADVSVPGLPEPEASWWADEPEPLGASDGRGGADVRS</sequence>
<evidence type="ECO:0000256" key="2">
    <source>
        <dbReference type="PIRSR" id="PIRSR605511-1"/>
    </source>
</evidence>
<comment type="similarity">
    <text evidence="1">Belongs to the SMP-30/CGR1 family.</text>
</comment>
<dbReference type="STRING" id="471853.Bcav_1452"/>
<dbReference type="Proteomes" id="UP000007962">
    <property type="component" value="Chromosome"/>
</dbReference>
<dbReference type="InterPro" id="IPR013658">
    <property type="entry name" value="SGL"/>
</dbReference>
<feature type="active site" description="Proton donor/acceptor" evidence="2">
    <location>
        <position position="181"/>
    </location>
</feature>
<feature type="binding site" evidence="3">
    <location>
        <position position="89"/>
    </location>
    <ligand>
        <name>substrate</name>
    </ligand>
</feature>
<keyword evidence="3" id="KW-0862">Zinc</keyword>
<dbReference type="Gene3D" id="2.120.10.30">
    <property type="entry name" value="TolB, C-terminal domain"/>
    <property type="match status" value="1"/>
</dbReference>
<feature type="region of interest" description="Disordered" evidence="4">
    <location>
        <begin position="245"/>
        <end position="291"/>
    </location>
</feature>
<reference evidence="6 7" key="1">
    <citation type="journal article" date="2009" name="Stand. Genomic Sci.">
        <title>Complete genome sequence of Beutenbergia cavernae type strain (HKI 0122).</title>
        <authorList>
            <person name="Land M."/>
            <person name="Pukall R."/>
            <person name="Abt B."/>
            <person name="Goker M."/>
            <person name="Rohde M."/>
            <person name="Glavina Del Rio T."/>
            <person name="Tice H."/>
            <person name="Copeland A."/>
            <person name="Cheng J.F."/>
            <person name="Lucas S."/>
            <person name="Chen F."/>
            <person name="Nolan M."/>
            <person name="Bruce D."/>
            <person name="Goodwin L."/>
            <person name="Pitluck S."/>
            <person name="Ivanova N."/>
            <person name="Mavromatis K."/>
            <person name="Ovchinnikova G."/>
            <person name="Pati A."/>
            <person name="Chen A."/>
            <person name="Palaniappan K."/>
            <person name="Hauser L."/>
            <person name="Chang Y.J."/>
            <person name="Jefferies C.C."/>
            <person name="Saunders E."/>
            <person name="Brettin T."/>
            <person name="Detter J.C."/>
            <person name="Han C."/>
            <person name="Chain P."/>
            <person name="Bristow J."/>
            <person name="Eisen J.A."/>
            <person name="Markowitz V."/>
            <person name="Hugenholtz P."/>
            <person name="Kyrpides N.C."/>
            <person name="Klenk H.P."/>
            <person name="Lapidus A."/>
        </authorList>
    </citation>
    <scope>NUCLEOTIDE SEQUENCE [LARGE SCALE GENOMIC DNA]</scope>
    <source>
        <strain evidence="7">ATCC BAA-8 / DSM 12333 / NBRC 16432</strain>
    </source>
</reference>
<comment type="cofactor">
    <cofactor evidence="3">
        <name>Zn(2+)</name>
        <dbReference type="ChEBI" id="CHEBI:29105"/>
    </cofactor>
    <text evidence="3">Binds 1 divalent metal cation per subunit.</text>
</comment>
<organism evidence="6 7">
    <name type="scientific">Beutenbergia cavernae (strain ATCC BAA-8 / DSM 12333 / CCUG 43141 / JCM 11478 / NBRC 16432 / NCIMB 13614 / HKI 0122)</name>
    <dbReference type="NCBI Taxonomy" id="471853"/>
    <lineage>
        <taxon>Bacteria</taxon>
        <taxon>Bacillati</taxon>
        <taxon>Actinomycetota</taxon>
        <taxon>Actinomycetes</taxon>
        <taxon>Micrococcales</taxon>
        <taxon>Beutenbergiaceae</taxon>
        <taxon>Beutenbergia</taxon>
    </lineage>
</organism>